<comment type="cofactor">
    <cofactor evidence="10">
        <name>K(+)</name>
        <dbReference type="ChEBI" id="CHEBI:29103"/>
    </cofactor>
    <text evidence="10">Binds 1 potassium ion per subunit. The potassium ion interacts primarily with the substrate.</text>
</comment>
<evidence type="ECO:0000256" key="10">
    <source>
        <dbReference type="RuleBase" id="RU000541"/>
    </source>
</evidence>
<keyword evidence="3 10" id="KW-0554">One-carbon metabolism</keyword>
<dbReference type="Pfam" id="PF00438">
    <property type="entry name" value="S-AdoMet_synt_N"/>
    <property type="match status" value="1"/>
</dbReference>
<comment type="similarity">
    <text evidence="2 11">Belongs to the AdoMet synthase family.</text>
</comment>
<keyword evidence="5 10" id="KW-0479">Metal-binding</keyword>
<dbReference type="PROSITE" id="PS00377">
    <property type="entry name" value="ADOMET_SYNTHASE_2"/>
    <property type="match status" value="1"/>
</dbReference>
<keyword evidence="7 10" id="KW-0067">ATP-binding</keyword>
<evidence type="ECO:0000256" key="9">
    <source>
        <dbReference type="ARBA" id="ARBA00022958"/>
    </source>
</evidence>
<dbReference type="PIRSF" id="PIRSF000497">
    <property type="entry name" value="MAT"/>
    <property type="match status" value="1"/>
</dbReference>
<dbReference type="NCBIfam" id="TIGR01034">
    <property type="entry name" value="metK"/>
    <property type="match status" value="1"/>
</dbReference>
<dbReference type="FunFam" id="3.30.300.10:FF:000004">
    <property type="entry name" value="S-adenosylmethionine synthase"/>
    <property type="match status" value="1"/>
</dbReference>
<evidence type="ECO:0000313" key="16">
    <source>
        <dbReference type="Proteomes" id="UP000039865"/>
    </source>
</evidence>
<evidence type="ECO:0000256" key="1">
    <source>
        <dbReference type="ARBA" id="ARBA00005224"/>
    </source>
</evidence>
<proteinExistence type="inferred from homology"/>
<feature type="domain" description="S-adenosylmethionine synthetase central" evidence="13">
    <location>
        <begin position="111"/>
        <end position="232"/>
    </location>
</feature>
<dbReference type="UniPathway" id="UPA00315">
    <property type="reaction ID" value="UER00080"/>
</dbReference>
<protein>
    <recommendedName>
        <fullName evidence="10">S-adenosylmethionine synthase</fullName>
        <ecNumber evidence="10">2.5.1.6</ecNumber>
    </recommendedName>
</protein>
<keyword evidence="4 10" id="KW-0808">Transferase</keyword>
<dbReference type="InterPro" id="IPR022628">
    <property type="entry name" value="S-AdoMet_synt_N"/>
</dbReference>
<dbReference type="SUPFAM" id="SSF55973">
    <property type="entry name" value="S-adenosylmethionine synthetase"/>
    <property type="match status" value="3"/>
</dbReference>
<dbReference type="GO" id="GO:0004478">
    <property type="term" value="F:methionine adenosyltransferase activity"/>
    <property type="evidence" value="ECO:0007669"/>
    <property type="project" value="UniProtKB-EC"/>
</dbReference>
<evidence type="ECO:0000256" key="5">
    <source>
        <dbReference type="ARBA" id="ARBA00022723"/>
    </source>
</evidence>
<dbReference type="GO" id="GO:0006730">
    <property type="term" value="P:one-carbon metabolic process"/>
    <property type="evidence" value="ECO:0007669"/>
    <property type="project" value="UniProtKB-KW"/>
</dbReference>
<name>A0A078B152_STYLE</name>
<comment type="function">
    <text evidence="10">Catalyzes the formation of S-adenosylmethionine from methionine and ATP.</text>
</comment>
<evidence type="ECO:0000259" key="14">
    <source>
        <dbReference type="Pfam" id="PF02773"/>
    </source>
</evidence>
<dbReference type="CDD" id="cd18079">
    <property type="entry name" value="S-AdoMet_synt"/>
    <property type="match status" value="1"/>
</dbReference>
<dbReference type="InterPro" id="IPR022629">
    <property type="entry name" value="S-AdoMet_synt_central"/>
</dbReference>
<keyword evidence="8 10" id="KW-0460">Magnesium</keyword>
<dbReference type="AlphaFoldDB" id="A0A078B152"/>
<keyword evidence="16" id="KW-1185">Reference proteome</keyword>
<dbReference type="OrthoDB" id="5852090at2759"/>
<dbReference type="InParanoid" id="A0A078B152"/>
<dbReference type="Gene3D" id="3.30.300.10">
    <property type="match status" value="3"/>
</dbReference>
<gene>
    <name evidence="15" type="primary">Contig13437.g14337</name>
    <name evidence="15" type="ORF">STYLEM_17171</name>
</gene>
<keyword evidence="6 10" id="KW-0547">Nucleotide-binding</keyword>
<feature type="domain" description="S-adenosylmethionine synthetase N-terminal" evidence="12">
    <location>
        <begin position="9"/>
        <end position="95"/>
    </location>
</feature>
<keyword evidence="9 10" id="KW-0630">Potassium</keyword>
<comment type="cofactor">
    <cofactor evidence="10">
        <name>Mg(2+)</name>
        <dbReference type="ChEBI" id="CHEBI:18420"/>
    </cofactor>
    <text evidence="10">Binds 2 magnesium ions per subunit. The magnesium ions interact primarily with the substrate.</text>
</comment>
<evidence type="ECO:0000256" key="8">
    <source>
        <dbReference type="ARBA" id="ARBA00022842"/>
    </source>
</evidence>
<dbReference type="PROSITE" id="PS00376">
    <property type="entry name" value="ADOMET_SYNTHASE_1"/>
    <property type="match status" value="1"/>
</dbReference>
<dbReference type="FunFam" id="3.30.300.10:FF:000003">
    <property type="entry name" value="S-adenosylmethionine synthase"/>
    <property type="match status" value="1"/>
</dbReference>
<dbReference type="InterPro" id="IPR022630">
    <property type="entry name" value="S-AdoMet_synt_C"/>
</dbReference>
<evidence type="ECO:0000259" key="12">
    <source>
        <dbReference type="Pfam" id="PF00438"/>
    </source>
</evidence>
<dbReference type="GO" id="GO:0006556">
    <property type="term" value="P:S-adenosylmethionine biosynthetic process"/>
    <property type="evidence" value="ECO:0007669"/>
    <property type="project" value="UniProtKB-UniPathway"/>
</dbReference>
<dbReference type="Proteomes" id="UP000039865">
    <property type="component" value="Unassembled WGS sequence"/>
</dbReference>
<evidence type="ECO:0000256" key="4">
    <source>
        <dbReference type="ARBA" id="ARBA00022679"/>
    </source>
</evidence>
<evidence type="ECO:0000256" key="11">
    <source>
        <dbReference type="RuleBase" id="RU004462"/>
    </source>
</evidence>
<dbReference type="OMA" id="DGLCDHT"/>
<evidence type="ECO:0000256" key="2">
    <source>
        <dbReference type="ARBA" id="ARBA00009685"/>
    </source>
</evidence>
<organism evidence="15 16">
    <name type="scientific">Stylonychia lemnae</name>
    <name type="common">Ciliate</name>
    <dbReference type="NCBI Taxonomy" id="5949"/>
    <lineage>
        <taxon>Eukaryota</taxon>
        <taxon>Sar</taxon>
        <taxon>Alveolata</taxon>
        <taxon>Ciliophora</taxon>
        <taxon>Intramacronucleata</taxon>
        <taxon>Spirotrichea</taxon>
        <taxon>Stichotrichia</taxon>
        <taxon>Sporadotrichida</taxon>
        <taxon>Oxytrichidae</taxon>
        <taxon>Stylonychinae</taxon>
        <taxon>Stylonychia</taxon>
    </lineage>
</organism>
<dbReference type="PANTHER" id="PTHR11964">
    <property type="entry name" value="S-ADENOSYLMETHIONINE SYNTHETASE"/>
    <property type="match status" value="1"/>
</dbReference>
<accession>A0A078B152</accession>
<evidence type="ECO:0000259" key="13">
    <source>
        <dbReference type="Pfam" id="PF02772"/>
    </source>
</evidence>
<evidence type="ECO:0000256" key="6">
    <source>
        <dbReference type="ARBA" id="ARBA00022741"/>
    </source>
</evidence>
<dbReference type="GO" id="GO:0046872">
    <property type="term" value="F:metal ion binding"/>
    <property type="evidence" value="ECO:0007669"/>
    <property type="project" value="UniProtKB-KW"/>
</dbReference>
<dbReference type="EMBL" id="CCKQ01016179">
    <property type="protein sequence ID" value="CDW88056.1"/>
    <property type="molecule type" value="Genomic_DNA"/>
</dbReference>
<comment type="catalytic activity">
    <reaction evidence="10">
        <text>L-methionine + ATP + H2O = S-adenosyl-L-methionine + phosphate + diphosphate</text>
        <dbReference type="Rhea" id="RHEA:21080"/>
        <dbReference type="ChEBI" id="CHEBI:15377"/>
        <dbReference type="ChEBI" id="CHEBI:30616"/>
        <dbReference type="ChEBI" id="CHEBI:33019"/>
        <dbReference type="ChEBI" id="CHEBI:43474"/>
        <dbReference type="ChEBI" id="CHEBI:57844"/>
        <dbReference type="ChEBI" id="CHEBI:59789"/>
        <dbReference type="EC" id="2.5.1.6"/>
    </reaction>
</comment>
<dbReference type="Pfam" id="PF02773">
    <property type="entry name" value="S-AdoMet_synt_C"/>
    <property type="match status" value="1"/>
</dbReference>
<dbReference type="FunCoup" id="A0A078B152">
    <property type="interactions" value="140"/>
</dbReference>
<sequence length="382" mass="42532">MENTKPGHIYFASESVGEGHPDKLCDQISDAVLDECLRIDLHCKVCLLGETLVNGERVNYEQIAREVCKQVGYDDESKGLDYKSMSVLVNVERQSSEIANAVHTEKDMDDFGAGDQGLMFGYATDEWDKETLHPYSHYLANLLCEELANARHSGQIKWLRPDCKSQVIVEYENNKGNIKPVSIYNILISTQHDPDVSNEEIAKTLTEQIIRKVCPAEMLTNTKIVINPSGSFVMGGPQADSGLTGRKIIVDTYGGWAPHGGGAFSGKDPTKVDRSASYYARYVAKSVVAAGLAHRCLVQVSYAIGLADPLSIHVESYNTVKEGLNDDDLIRIVKKNFSFRPGNIIKELNLLRPIYQKTAKYGHFGRNDPDFTWEQPKTLILE</sequence>
<evidence type="ECO:0000256" key="3">
    <source>
        <dbReference type="ARBA" id="ARBA00022563"/>
    </source>
</evidence>
<dbReference type="EC" id="2.5.1.6" evidence="10"/>
<dbReference type="InterPro" id="IPR002133">
    <property type="entry name" value="S-AdoMet_synthetase"/>
</dbReference>
<evidence type="ECO:0000313" key="15">
    <source>
        <dbReference type="EMBL" id="CDW88056.1"/>
    </source>
</evidence>
<comment type="pathway">
    <text evidence="1 10">Amino-acid biosynthesis; S-adenosyl-L-methionine biosynthesis; S-adenosyl-L-methionine from L-methionine: step 1/1.</text>
</comment>
<dbReference type="Pfam" id="PF02772">
    <property type="entry name" value="S-AdoMet_synt_M"/>
    <property type="match status" value="1"/>
</dbReference>
<dbReference type="GO" id="GO:0005524">
    <property type="term" value="F:ATP binding"/>
    <property type="evidence" value="ECO:0007669"/>
    <property type="project" value="UniProtKB-KW"/>
</dbReference>
<reference evidence="15 16" key="1">
    <citation type="submission" date="2014-06" db="EMBL/GenBank/DDBJ databases">
        <authorList>
            <person name="Swart Estienne"/>
        </authorList>
    </citation>
    <scope>NUCLEOTIDE SEQUENCE [LARGE SCALE GENOMIC DNA]</scope>
    <source>
        <strain evidence="15 16">130c</strain>
    </source>
</reference>
<evidence type="ECO:0000256" key="7">
    <source>
        <dbReference type="ARBA" id="ARBA00022840"/>
    </source>
</evidence>
<dbReference type="InterPro" id="IPR022631">
    <property type="entry name" value="ADOMET_SYNTHASE_CS"/>
</dbReference>
<feature type="domain" description="S-adenosylmethionine synthetase C-terminal" evidence="14">
    <location>
        <begin position="234"/>
        <end position="375"/>
    </location>
</feature>
<dbReference type="InterPro" id="IPR022636">
    <property type="entry name" value="S-AdoMet_synthetase_sfam"/>
</dbReference>